<evidence type="ECO:0000256" key="3">
    <source>
        <dbReference type="ARBA" id="ARBA00022448"/>
    </source>
</evidence>
<evidence type="ECO:0000256" key="6">
    <source>
        <dbReference type="ARBA" id="ARBA00022989"/>
    </source>
</evidence>
<dbReference type="CDD" id="cd06261">
    <property type="entry name" value="TM_PBP2"/>
    <property type="match status" value="1"/>
</dbReference>
<dbReference type="PANTHER" id="PTHR30614:SF41">
    <property type="entry name" value="INNER MEMBRANE AMINO-ACID ABC TRANSPORTER PERMEASE PROTEIN YHDY"/>
    <property type="match status" value="1"/>
</dbReference>
<dbReference type="NCBIfam" id="TIGR01726">
    <property type="entry name" value="HEQRo_perm_3TM"/>
    <property type="match status" value="1"/>
</dbReference>
<dbReference type="InterPro" id="IPR043429">
    <property type="entry name" value="ArtM/GltK/GlnP/TcyL/YhdX-like"/>
</dbReference>
<dbReference type="Gene3D" id="1.10.3720.10">
    <property type="entry name" value="MetI-like"/>
    <property type="match status" value="1"/>
</dbReference>
<keyword evidence="6 8" id="KW-1133">Transmembrane helix</keyword>
<evidence type="ECO:0000313" key="10">
    <source>
        <dbReference type="EMBL" id="STO97005.1"/>
    </source>
</evidence>
<dbReference type="PROSITE" id="PS50928">
    <property type="entry name" value="ABC_TM1"/>
    <property type="match status" value="1"/>
</dbReference>
<proteinExistence type="inferred from homology"/>
<evidence type="ECO:0000256" key="2">
    <source>
        <dbReference type="ARBA" id="ARBA00010072"/>
    </source>
</evidence>
<comment type="similarity">
    <text evidence="2">Belongs to the binding-protein-dependent transport system permease family. HisMQ subfamily.</text>
</comment>
<dbReference type="InterPro" id="IPR000515">
    <property type="entry name" value="MetI-like"/>
</dbReference>
<keyword evidence="4" id="KW-1003">Cell membrane</keyword>
<feature type="transmembrane region" description="Helical" evidence="8">
    <location>
        <begin position="16"/>
        <end position="41"/>
    </location>
</feature>
<evidence type="ECO:0000256" key="1">
    <source>
        <dbReference type="ARBA" id="ARBA00004429"/>
    </source>
</evidence>
<feature type="domain" description="ABC transmembrane type-1" evidence="9">
    <location>
        <begin position="17"/>
        <end position="208"/>
    </location>
</feature>
<dbReference type="OrthoDB" id="92598at2"/>
<evidence type="ECO:0000256" key="5">
    <source>
        <dbReference type="ARBA" id="ARBA00022692"/>
    </source>
</evidence>
<evidence type="ECO:0000313" key="11">
    <source>
        <dbReference type="Proteomes" id="UP000254841"/>
    </source>
</evidence>
<comment type="subcellular location">
    <subcellularLocation>
        <location evidence="1">Cell inner membrane</location>
        <topology evidence="1">Multi-pass membrane protein</topology>
    </subcellularLocation>
    <subcellularLocation>
        <location evidence="8">Cell membrane</location>
        <topology evidence="8">Multi-pass membrane protein</topology>
    </subcellularLocation>
</comment>
<protein>
    <submittedName>
        <fullName evidence="10">Amino acid ABC transporter permease protein</fullName>
    </submittedName>
</protein>
<dbReference type="InterPro" id="IPR010065">
    <property type="entry name" value="AA_ABC_transptr_permease_3TM"/>
</dbReference>
<feature type="transmembrane region" description="Helical" evidence="8">
    <location>
        <begin position="62"/>
        <end position="80"/>
    </location>
</feature>
<dbReference type="Pfam" id="PF00528">
    <property type="entry name" value="BPD_transp_1"/>
    <property type="match status" value="1"/>
</dbReference>
<evidence type="ECO:0000259" key="9">
    <source>
        <dbReference type="PROSITE" id="PS50928"/>
    </source>
</evidence>
<sequence length="219" mass="24372">MENVFNETNFHFLLDGLYLTLIVAVATCVISIILGTFLAITRNYGGRVARTLAAIYIEAFRNTPLLLWMLTAVFVLPSFFGRADPAVWGTIGFSLYTSSVMAEIIRGGLNSIPKGQFEAAYSQGFSQFFTLFYIILPQTFRKVIPSLLSQIITTFKDTSFLAGLQIAELTYQSKIILAQLTSFEEILVMIGVVASIYFVVCFSLSVLVRYLDKKTAYVG</sequence>
<dbReference type="EMBL" id="UGHV01000001">
    <property type="protein sequence ID" value="STO97005.1"/>
    <property type="molecule type" value="Genomic_DNA"/>
</dbReference>
<keyword evidence="3 8" id="KW-0813">Transport</keyword>
<keyword evidence="7 8" id="KW-0472">Membrane</keyword>
<reference evidence="10 11" key="1">
    <citation type="submission" date="2018-06" db="EMBL/GenBank/DDBJ databases">
        <authorList>
            <consortium name="Pathogen Informatics"/>
            <person name="Doyle S."/>
        </authorList>
    </citation>
    <scope>NUCLEOTIDE SEQUENCE [LARGE SCALE GENOMIC DNA]</scope>
    <source>
        <strain evidence="10 11">NCTC12410</strain>
    </source>
</reference>
<dbReference type="SUPFAM" id="SSF161098">
    <property type="entry name" value="MetI-like"/>
    <property type="match status" value="1"/>
</dbReference>
<keyword evidence="5 8" id="KW-0812">Transmembrane</keyword>
<evidence type="ECO:0000256" key="7">
    <source>
        <dbReference type="ARBA" id="ARBA00023136"/>
    </source>
</evidence>
<name>A0A377J3X7_9HELI</name>
<gene>
    <name evidence="10" type="primary">gltK</name>
    <name evidence="10" type="ORF">NCTC12410_00824</name>
</gene>
<dbReference type="GO" id="GO:0022857">
    <property type="term" value="F:transmembrane transporter activity"/>
    <property type="evidence" value="ECO:0007669"/>
    <property type="project" value="InterPro"/>
</dbReference>
<dbReference type="Proteomes" id="UP000254841">
    <property type="component" value="Unassembled WGS sequence"/>
</dbReference>
<dbReference type="RefSeq" id="WP_115011286.1">
    <property type="nucleotide sequence ID" value="NZ_UGHV01000001.1"/>
</dbReference>
<evidence type="ECO:0000256" key="8">
    <source>
        <dbReference type="RuleBase" id="RU363032"/>
    </source>
</evidence>
<dbReference type="GO" id="GO:0006865">
    <property type="term" value="P:amino acid transport"/>
    <property type="evidence" value="ECO:0007669"/>
    <property type="project" value="TreeGrafter"/>
</dbReference>
<dbReference type="InterPro" id="IPR035906">
    <property type="entry name" value="MetI-like_sf"/>
</dbReference>
<feature type="transmembrane region" description="Helical" evidence="8">
    <location>
        <begin position="186"/>
        <end position="211"/>
    </location>
</feature>
<dbReference type="PANTHER" id="PTHR30614">
    <property type="entry name" value="MEMBRANE COMPONENT OF AMINO ACID ABC TRANSPORTER"/>
    <property type="match status" value="1"/>
</dbReference>
<dbReference type="AlphaFoldDB" id="A0A377J3X7"/>
<evidence type="ECO:0000256" key="4">
    <source>
        <dbReference type="ARBA" id="ARBA00022475"/>
    </source>
</evidence>
<organism evidence="10 11">
    <name type="scientific">Helicobacter canis</name>
    <dbReference type="NCBI Taxonomy" id="29419"/>
    <lineage>
        <taxon>Bacteria</taxon>
        <taxon>Pseudomonadati</taxon>
        <taxon>Campylobacterota</taxon>
        <taxon>Epsilonproteobacteria</taxon>
        <taxon>Campylobacterales</taxon>
        <taxon>Helicobacteraceae</taxon>
        <taxon>Helicobacter</taxon>
    </lineage>
</organism>
<accession>A0A377J3X7</accession>
<dbReference type="GO" id="GO:0043190">
    <property type="term" value="C:ATP-binding cassette (ABC) transporter complex"/>
    <property type="evidence" value="ECO:0007669"/>
    <property type="project" value="InterPro"/>
</dbReference>